<sequence length="361" mass="38196">MRGIIVLAFALLAFAGQAQAAGLEVRIDSRAAHAVLAAVRNENLTTAQALEIARLPGNQGLIRKALGYGRPADETIFAQALMAAAHRQAGAPDPGVFRFDRLRDNAEPVAKALADLEDPAQGLLERGKADMAPFVPAEATGQVTGYLVVGGTSGGFAFGEPAFYLNMERVPSARLAATILIHELFHAVQTQAQAGRASTAEGKACAVRREQSPAMSDLFTALAMEGVASRVADLIALPDTVDPATDEERRRMLRNVRMVGRSITQLELSVHGLATGAKVSYQDIYELGFYGDEVLYALGYVMAKAIAAEQGAGALADLTGRPGAAFVARYVGLKSYGGEDAPRLGEETVSWARRLWPCTGA</sequence>
<dbReference type="InterPro" id="IPR043754">
    <property type="entry name" value="DUF5700"/>
</dbReference>
<feature type="chain" id="PRO_5016390939" description="DUF2268 domain-containing protein" evidence="1">
    <location>
        <begin position="21"/>
        <end position="361"/>
    </location>
</feature>
<proteinExistence type="predicted"/>
<keyword evidence="3" id="KW-1185">Reference proteome</keyword>
<dbReference type="Proteomes" id="UP000249725">
    <property type="component" value="Unassembled WGS sequence"/>
</dbReference>
<reference evidence="3" key="1">
    <citation type="submission" date="2018-05" db="EMBL/GenBank/DDBJ databases">
        <authorList>
            <person name="Li X."/>
        </authorList>
    </citation>
    <scope>NUCLEOTIDE SEQUENCE [LARGE SCALE GENOMIC DNA]</scope>
    <source>
        <strain evidence="3">YIM 73061</strain>
    </source>
</reference>
<accession>A0A328ADG0</accession>
<evidence type="ECO:0000256" key="1">
    <source>
        <dbReference type="SAM" id="SignalP"/>
    </source>
</evidence>
<evidence type="ECO:0008006" key="4">
    <source>
        <dbReference type="Google" id="ProtNLM"/>
    </source>
</evidence>
<name>A0A328ADG0_9CAUL</name>
<evidence type="ECO:0000313" key="3">
    <source>
        <dbReference type="Proteomes" id="UP000249725"/>
    </source>
</evidence>
<keyword evidence="1" id="KW-0732">Signal</keyword>
<evidence type="ECO:0000313" key="2">
    <source>
        <dbReference type="EMBL" id="RAK51444.1"/>
    </source>
</evidence>
<dbReference type="Pfam" id="PF18958">
    <property type="entry name" value="DUF5700"/>
    <property type="match status" value="1"/>
</dbReference>
<dbReference type="AlphaFoldDB" id="A0A328ADG0"/>
<organism evidence="2 3">
    <name type="scientific">Phenylobacterium deserti</name>
    <dbReference type="NCBI Taxonomy" id="1914756"/>
    <lineage>
        <taxon>Bacteria</taxon>
        <taxon>Pseudomonadati</taxon>
        <taxon>Pseudomonadota</taxon>
        <taxon>Alphaproteobacteria</taxon>
        <taxon>Caulobacterales</taxon>
        <taxon>Caulobacteraceae</taxon>
        <taxon>Phenylobacterium</taxon>
    </lineage>
</organism>
<dbReference type="EMBL" id="QFYR01000004">
    <property type="protein sequence ID" value="RAK51444.1"/>
    <property type="molecule type" value="Genomic_DNA"/>
</dbReference>
<dbReference type="OrthoDB" id="113213at2"/>
<gene>
    <name evidence="2" type="ORF">DJ018_16030</name>
</gene>
<protein>
    <recommendedName>
        <fullName evidence="4">DUF2268 domain-containing protein</fullName>
    </recommendedName>
</protein>
<feature type="signal peptide" evidence="1">
    <location>
        <begin position="1"/>
        <end position="20"/>
    </location>
</feature>
<comment type="caution">
    <text evidence="2">The sequence shown here is derived from an EMBL/GenBank/DDBJ whole genome shotgun (WGS) entry which is preliminary data.</text>
</comment>